<feature type="compositionally biased region" description="Basic residues" evidence="1">
    <location>
        <begin position="11"/>
        <end position="20"/>
    </location>
</feature>
<keyword evidence="3" id="KW-1185">Reference proteome</keyword>
<accession>A0A0N4TVL9</accession>
<sequence>MVRNSELTRRTSSRIRKTKRTYSPSADNDPPSDVPSTSRIQKEPHSVPLGISKVLSNTSAKEVMNDKEHGSIALNHNSFWNFATTLSYPIVHEKMANDKVITLLLEEVSRAIRQLISGAKLAMEQAGRQKLLCDDLNTSIGMEEGKLLFGFVEDNKWRKIGDVFVPRDEVLDLRFCSSSVKLETVADQQNRRVPKKEDTFNMILIAKDALGTAENG</sequence>
<dbReference type="InterPro" id="IPR009072">
    <property type="entry name" value="Histone-fold"/>
</dbReference>
<proteinExistence type="predicted"/>
<gene>
    <name evidence="2" type="ORF">BPAG_LOCUS12859</name>
</gene>
<evidence type="ECO:0000313" key="4">
    <source>
        <dbReference type="WBParaSite" id="BPAG_0001293101-mRNA-1"/>
    </source>
</evidence>
<evidence type="ECO:0000313" key="3">
    <source>
        <dbReference type="Proteomes" id="UP000278627"/>
    </source>
</evidence>
<evidence type="ECO:0000256" key="1">
    <source>
        <dbReference type="SAM" id="MobiDB-lite"/>
    </source>
</evidence>
<feature type="region of interest" description="Disordered" evidence="1">
    <location>
        <begin position="1"/>
        <end position="47"/>
    </location>
</feature>
<dbReference type="Gene3D" id="1.10.20.10">
    <property type="entry name" value="Histone, subunit A"/>
    <property type="match status" value="1"/>
</dbReference>
<dbReference type="WBParaSite" id="BPAG_0001293101-mRNA-1">
    <property type="protein sequence ID" value="BPAG_0001293101-mRNA-1"/>
    <property type="gene ID" value="BPAG_0001293101"/>
</dbReference>
<dbReference type="EMBL" id="UZAD01013328">
    <property type="protein sequence ID" value="VDN94045.1"/>
    <property type="molecule type" value="Genomic_DNA"/>
</dbReference>
<dbReference type="Proteomes" id="UP000278627">
    <property type="component" value="Unassembled WGS sequence"/>
</dbReference>
<dbReference type="GO" id="GO:0046982">
    <property type="term" value="F:protein heterodimerization activity"/>
    <property type="evidence" value="ECO:0007669"/>
    <property type="project" value="InterPro"/>
</dbReference>
<organism evidence="4">
    <name type="scientific">Brugia pahangi</name>
    <name type="common">Filarial nematode worm</name>
    <dbReference type="NCBI Taxonomy" id="6280"/>
    <lineage>
        <taxon>Eukaryota</taxon>
        <taxon>Metazoa</taxon>
        <taxon>Ecdysozoa</taxon>
        <taxon>Nematoda</taxon>
        <taxon>Chromadorea</taxon>
        <taxon>Rhabditida</taxon>
        <taxon>Spirurina</taxon>
        <taxon>Spiruromorpha</taxon>
        <taxon>Filarioidea</taxon>
        <taxon>Onchocercidae</taxon>
        <taxon>Brugia</taxon>
    </lineage>
</organism>
<evidence type="ECO:0000313" key="2">
    <source>
        <dbReference type="EMBL" id="VDN94045.1"/>
    </source>
</evidence>
<name>A0A0N4TVL9_BRUPA</name>
<protein>
    <submittedName>
        <fullName evidence="4">GAF domain-containing protein</fullName>
    </submittedName>
</protein>
<reference evidence="2 3" key="2">
    <citation type="submission" date="2018-11" db="EMBL/GenBank/DDBJ databases">
        <authorList>
            <consortium name="Pathogen Informatics"/>
        </authorList>
    </citation>
    <scope>NUCLEOTIDE SEQUENCE [LARGE SCALE GENOMIC DNA]</scope>
</reference>
<dbReference type="AlphaFoldDB" id="A0A0N4TVL9"/>
<reference evidence="4" key="1">
    <citation type="submission" date="2017-02" db="UniProtKB">
        <authorList>
            <consortium name="WormBaseParasite"/>
        </authorList>
    </citation>
    <scope>IDENTIFICATION</scope>
</reference>